<comment type="subcellular location">
    <subcellularLocation>
        <location evidence="1 7">Cell membrane</location>
        <topology evidence="1 7">Multi-pass membrane protein</topology>
    </subcellularLocation>
</comment>
<evidence type="ECO:0000256" key="7">
    <source>
        <dbReference type="RuleBase" id="RU363032"/>
    </source>
</evidence>
<feature type="transmembrane region" description="Helical" evidence="7">
    <location>
        <begin position="66"/>
        <end position="86"/>
    </location>
</feature>
<comment type="similarity">
    <text evidence="7">Belongs to the binding-protein-dependent transport system permease family.</text>
</comment>
<feature type="transmembrane region" description="Helical" evidence="7">
    <location>
        <begin position="98"/>
        <end position="120"/>
    </location>
</feature>
<comment type="caution">
    <text evidence="9">The sequence shown here is derived from an EMBL/GenBank/DDBJ whole genome shotgun (WGS) entry which is preliminary data.</text>
</comment>
<keyword evidence="2 7" id="KW-0813">Transport</keyword>
<feature type="transmembrane region" description="Helical" evidence="7">
    <location>
        <begin position="126"/>
        <end position="147"/>
    </location>
</feature>
<dbReference type="PATRIC" id="fig|36849.3.peg.1192"/>
<sequence>MDKKEKYKVNLVWTACIFLFWEFGAFILDKVLNDPLAEAKLPYPHSIILSITQNFTDLMTASGLTFSRAVMGFTIGALVGFGLAIIMSLSKVAEKIALPYLIVSQMIPVLGLAPIIFTLVKDMDASRIVIAAYITFFPVAINMLSGLNSVDMDKKELLYSYAAKKRSIYYKLMVPFSLPYLFAGLKIAAPMSITASILVDMLGSKGGIGVKLLYSLYSGTKDVFWASVVTSALMGIISYFIVVLFEKIAIPWRRQEAN</sequence>
<feature type="transmembrane region" description="Helical" evidence="7">
    <location>
        <begin position="168"/>
        <end position="189"/>
    </location>
</feature>
<dbReference type="Pfam" id="PF00528">
    <property type="entry name" value="BPD_transp_1"/>
    <property type="match status" value="1"/>
</dbReference>
<evidence type="ECO:0000313" key="10">
    <source>
        <dbReference type="Proteomes" id="UP000050326"/>
    </source>
</evidence>
<keyword evidence="10" id="KW-1185">Reference proteome</keyword>
<dbReference type="OrthoDB" id="9804353at2"/>
<dbReference type="Proteomes" id="UP000050326">
    <property type="component" value="Unassembled WGS sequence"/>
</dbReference>
<dbReference type="RefSeq" id="WP_054874221.1">
    <property type="nucleotide sequence ID" value="NZ_LKET01000026.1"/>
</dbReference>
<dbReference type="PROSITE" id="PS50928">
    <property type="entry name" value="ABC_TM1"/>
    <property type="match status" value="1"/>
</dbReference>
<evidence type="ECO:0000256" key="6">
    <source>
        <dbReference type="ARBA" id="ARBA00023136"/>
    </source>
</evidence>
<keyword evidence="5 7" id="KW-1133">Transmembrane helix</keyword>
<feature type="domain" description="ABC transmembrane type-1" evidence="8">
    <location>
        <begin position="62"/>
        <end position="246"/>
    </location>
</feature>
<dbReference type="InterPro" id="IPR000515">
    <property type="entry name" value="MetI-like"/>
</dbReference>
<proteinExistence type="inferred from homology"/>
<dbReference type="STRING" id="36849.OXPF_11160"/>
<evidence type="ECO:0000256" key="5">
    <source>
        <dbReference type="ARBA" id="ARBA00022989"/>
    </source>
</evidence>
<dbReference type="Gene3D" id="1.10.3720.10">
    <property type="entry name" value="MetI-like"/>
    <property type="match status" value="1"/>
</dbReference>
<keyword evidence="6 7" id="KW-0472">Membrane</keyword>
<evidence type="ECO:0000256" key="1">
    <source>
        <dbReference type="ARBA" id="ARBA00004651"/>
    </source>
</evidence>
<dbReference type="SUPFAM" id="SSF161098">
    <property type="entry name" value="MetI-like"/>
    <property type="match status" value="1"/>
</dbReference>
<keyword evidence="3" id="KW-1003">Cell membrane</keyword>
<feature type="transmembrane region" description="Helical" evidence="7">
    <location>
        <begin position="223"/>
        <end position="245"/>
    </location>
</feature>
<dbReference type="PANTHER" id="PTHR30151:SF20">
    <property type="entry name" value="ABC TRANSPORTER PERMEASE PROTEIN HI_0355-RELATED"/>
    <property type="match status" value="1"/>
</dbReference>
<evidence type="ECO:0000256" key="4">
    <source>
        <dbReference type="ARBA" id="ARBA00022692"/>
    </source>
</evidence>
<evidence type="ECO:0000313" key="9">
    <source>
        <dbReference type="EMBL" id="KPU45225.1"/>
    </source>
</evidence>
<evidence type="ECO:0000256" key="2">
    <source>
        <dbReference type="ARBA" id="ARBA00022448"/>
    </source>
</evidence>
<reference evidence="9 10" key="1">
    <citation type="submission" date="2015-09" db="EMBL/GenBank/DDBJ databases">
        <title>Genome sequence of Oxobacter pfennigii DSM 3222.</title>
        <authorList>
            <person name="Poehlein A."/>
            <person name="Bengelsdorf F.R."/>
            <person name="Schiel-Bengelsdorf B."/>
            <person name="Duerre P."/>
            <person name="Daniel R."/>
        </authorList>
    </citation>
    <scope>NUCLEOTIDE SEQUENCE [LARGE SCALE GENOMIC DNA]</scope>
    <source>
        <strain evidence="9 10">DSM 3222</strain>
    </source>
</reference>
<feature type="transmembrane region" description="Helical" evidence="7">
    <location>
        <begin position="7"/>
        <end position="28"/>
    </location>
</feature>
<accession>A0A0P8X378</accession>
<dbReference type="PANTHER" id="PTHR30151">
    <property type="entry name" value="ALKANE SULFONATE ABC TRANSPORTER-RELATED, MEMBRANE SUBUNIT"/>
    <property type="match status" value="1"/>
</dbReference>
<dbReference type="GO" id="GO:0055085">
    <property type="term" value="P:transmembrane transport"/>
    <property type="evidence" value="ECO:0007669"/>
    <property type="project" value="InterPro"/>
</dbReference>
<organism evidence="9 10">
    <name type="scientific">Oxobacter pfennigii</name>
    <dbReference type="NCBI Taxonomy" id="36849"/>
    <lineage>
        <taxon>Bacteria</taxon>
        <taxon>Bacillati</taxon>
        <taxon>Bacillota</taxon>
        <taxon>Clostridia</taxon>
        <taxon>Eubacteriales</taxon>
        <taxon>Clostridiaceae</taxon>
        <taxon>Oxobacter</taxon>
    </lineage>
</organism>
<dbReference type="GO" id="GO:0005886">
    <property type="term" value="C:plasma membrane"/>
    <property type="evidence" value="ECO:0007669"/>
    <property type="project" value="UniProtKB-SubCell"/>
</dbReference>
<protein>
    <submittedName>
        <fullName evidence="9">Putative aliphatic sulfonates transport permease protein SsuC</fullName>
    </submittedName>
</protein>
<evidence type="ECO:0000259" key="8">
    <source>
        <dbReference type="PROSITE" id="PS50928"/>
    </source>
</evidence>
<gene>
    <name evidence="9" type="primary">ssuC_3</name>
    <name evidence="9" type="ORF">OXPF_11160</name>
</gene>
<dbReference type="InterPro" id="IPR035906">
    <property type="entry name" value="MetI-like_sf"/>
</dbReference>
<dbReference type="EMBL" id="LKET01000026">
    <property type="protein sequence ID" value="KPU45225.1"/>
    <property type="molecule type" value="Genomic_DNA"/>
</dbReference>
<keyword evidence="4 7" id="KW-0812">Transmembrane</keyword>
<evidence type="ECO:0000256" key="3">
    <source>
        <dbReference type="ARBA" id="ARBA00022475"/>
    </source>
</evidence>
<dbReference type="AlphaFoldDB" id="A0A0P8X378"/>
<name>A0A0P8X378_9CLOT</name>